<dbReference type="Proteomes" id="UP001140091">
    <property type="component" value="Unassembled WGS sequence"/>
</dbReference>
<feature type="compositionally biased region" description="Polar residues" evidence="2">
    <location>
        <begin position="317"/>
        <end position="327"/>
    </location>
</feature>
<feature type="non-terminal residue" evidence="5">
    <location>
        <position position="1"/>
    </location>
</feature>
<keyword evidence="6" id="KW-1185">Reference proteome</keyword>
<evidence type="ECO:0000256" key="2">
    <source>
        <dbReference type="SAM" id="MobiDB-lite"/>
    </source>
</evidence>
<reference evidence="5" key="1">
    <citation type="submission" date="2022-06" db="EMBL/GenBank/DDBJ databases">
        <title>Genome Sequence of Candolleomyces eurysporus.</title>
        <authorList>
            <person name="Buettner E."/>
        </authorList>
    </citation>
    <scope>NUCLEOTIDE SEQUENCE</scope>
    <source>
        <strain evidence="5">VTCC 930004</strain>
    </source>
</reference>
<gene>
    <name evidence="5" type="ORF">H1R20_g6942</name>
</gene>
<protein>
    <recommendedName>
        <fullName evidence="7">F-box domain-containing protein</fullName>
    </recommendedName>
</protein>
<dbReference type="EMBL" id="JANBPK010000848">
    <property type="protein sequence ID" value="KAJ2930161.1"/>
    <property type="molecule type" value="Genomic_DNA"/>
</dbReference>
<feature type="chain" id="PRO_5040739591" description="F-box domain-containing protein" evidence="4">
    <location>
        <begin position="18"/>
        <end position="958"/>
    </location>
</feature>
<feature type="region of interest" description="Disordered" evidence="2">
    <location>
        <begin position="295"/>
        <end position="329"/>
    </location>
</feature>
<dbReference type="AlphaFoldDB" id="A0A9W8J6Q3"/>
<evidence type="ECO:0000256" key="3">
    <source>
        <dbReference type="SAM" id="Phobius"/>
    </source>
</evidence>
<evidence type="ECO:0000256" key="1">
    <source>
        <dbReference type="SAM" id="Coils"/>
    </source>
</evidence>
<keyword evidence="3" id="KW-1133">Transmembrane helix</keyword>
<dbReference type="OrthoDB" id="2890870at2759"/>
<organism evidence="5 6">
    <name type="scientific">Candolleomyces eurysporus</name>
    <dbReference type="NCBI Taxonomy" id="2828524"/>
    <lineage>
        <taxon>Eukaryota</taxon>
        <taxon>Fungi</taxon>
        <taxon>Dikarya</taxon>
        <taxon>Basidiomycota</taxon>
        <taxon>Agaricomycotina</taxon>
        <taxon>Agaricomycetes</taxon>
        <taxon>Agaricomycetidae</taxon>
        <taxon>Agaricales</taxon>
        <taxon>Agaricineae</taxon>
        <taxon>Psathyrellaceae</taxon>
        <taxon>Candolleomyces</taxon>
    </lineage>
</organism>
<feature type="transmembrane region" description="Helical" evidence="3">
    <location>
        <begin position="248"/>
        <end position="269"/>
    </location>
</feature>
<keyword evidence="4" id="KW-0732">Signal</keyword>
<keyword evidence="3" id="KW-0472">Membrane</keyword>
<keyword evidence="3" id="KW-0812">Transmembrane</keyword>
<feature type="transmembrane region" description="Helical" evidence="3">
    <location>
        <begin position="354"/>
        <end position="375"/>
    </location>
</feature>
<evidence type="ECO:0008006" key="7">
    <source>
        <dbReference type="Google" id="ProtNLM"/>
    </source>
</evidence>
<accession>A0A9W8J6Q3</accession>
<dbReference type="PANTHER" id="PTHR35043:SF7">
    <property type="entry name" value="TRANSCRIPTION FACTOR DOMAIN-CONTAINING PROTEIN"/>
    <property type="match status" value="1"/>
</dbReference>
<evidence type="ECO:0000256" key="4">
    <source>
        <dbReference type="SAM" id="SignalP"/>
    </source>
</evidence>
<evidence type="ECO:0000313" key="5">
    <source>
        <dbReference type="EMBL" id="KAJ2930161.1"/>
    </source>
</evidence>
<dbReference type="PANTHER" id="PTHR35043">
    <property type="entry name" value="TRANSCRIPTION FACTOR DOMAIN-CONTAINING PROTEIN"/>
    <property type="match status" value="1"/>
</dbReference>
<feature type="signal peptide" evidence="4">
    <location>
        <begin position="1"/>
        <end position="17"/>
    </location>
</feature>
<dbReference type="Gene3D" id="3.80.10.10">
    <property type="entry name" value="Ribonuclease Inhibitor"/>
    <property type="match status" value="1"/>
</dbReference>
<proteinExistence type="predicted"/>
<comment type="caution">
    <text evidence="5">The sequence shown here is derived from an EMBL/GenBank/DDBJ whole genome shotgun (WGS) entry which is preliminary data.</text>
</comment>
<evidence type="ECO:0000313" key="6">
    <source>
        <dbReference type="Proteomes" id="UP001140091"/>
    </source>
</evidence>
<sequence length="958" mass="107367">MLAIVFSLLSGCELSLGAPFPAPSIDLLAPRDEILFATNYRSTPEIIWTCLITTFLCTWVSMHPDIVGYNSTRWQRLRARITMFLVAFSAPEIPLLAALREWMLANYIADKIGKREGIRRRIVQRMRNLFAAILRERLAKKMGLERTVDRDDGSHSWATVHGHFLLMGGVIFSVDGQLQYLELEGLLDEGDNREPYVAARAALQSLPDRDMEIFDRSKGDVVTKGLTLLQTTWFIVQLGVRKMQNINVTLLEILTLAYAVMTLFVYIFWWDKPLNVQSPIVINLTLVESKAVDSLGSPPDELENQPVLPASPPRMSNEGSDPPSQMSLEARPGKAKNVFLRYRHDLEPTHRMNVIAFVVLLALLGISGGIYYIAWEFTFPLPAPPADQSLLQSMPALFCPSCKFELIGSGSEDRVPPAPQLLGTNEVPSSTEARAIRQCLSDVEEEIEQLESHILQMQAVLNGLKSRHKKLKSFAHEHRGLLSPLRRIFPELLSEIFSWCPKGAPTHQTNLKIPDSFDPLHGPLLLSQICRSWRSAAITTPKLWTTIRLVVQPRFKLRVEILDLFLSRSGDCDLTVGVIDDLDVSDVATGQSSSHMPELRLLAREAHRWKSAIFYLPPYRIYWDALSEAKGKTNRLHHLGVYHSHGGLEAPVVDIFANSPQLASLSFNSHVSMSGLLIDKSTVTHFRYEKVTRFMPFTPLELCVEVLQNLPNLEHCVLDCIVRPSTSWSIDDIAMDRLRHLDIKIEFESGANQDQASAFWKALHLPNLSFLQVESTSPASFFGHIPFAHFVGRCRKLRELGIVLQSAHAEQLLAIIQYAATITSLSLGLGRESFLQVLSSLTRPKSPSQRLLPGLRVLRVYPIPLRTEHVPSDEFLAAFVQLAQRRMTKASLITKDSKNALLDTALLHYPLDVEAAAEAVKACLHTMGLKNPGVLTFPAQLYCLRGSPNGSVIKIQRS</sequence>
<feature type="coiled-coil region" evidence="1">
    <location>
        <begin position="433"/>
        <end position="467"/>
    </location>
</feature>
<dbReference type="InterPro" id="IPR032675">
    <property type="entry name" value="LRR_dom_sf"/>
</dbReference>
<name>A0A9W8J6Q3_9AGAR</name>
<keyword evidence="1" id="KW-0175">Coiled coil</keyword>